<gene>
    <name evidence="1" type="ORF">KO481_33690</name>
</gene>
<proteinExistence type="predicted"/>
<sequence length="317" mass="32232">MSTAGQTAIVSAAVCTDADTGSYFELAARAGSACLERAGVSPNQVGLVINAGVFRDSNISEPAVAALIQKRLGIGLEYSTGRIPAFSFDLMNGATGCVHALMVAQTFLGPGEFEYALVVAGDTHPSTERAVAGFPYSTGGAALLVRYSSDAGGFGRLHTTEELGPVQPTAWADLDAAGAAGRSALTVRTGHGDPLASAVRVVRACLAEEGLSPCDFSTGRALLLAPAPLPGFPEQLARRLGLPATAVSGIDPAAGDPHTAAPIHAYLGASAAGRLDTARSIVFLAADDSSAACLAYWRQSADLVGVGADMHTKHVDV</sequence>
<accession>A0ABS6B826</accession>
<name>A0ABS6B826_9NOCA</name>
<dbReference type="EMBL" id="JAHKNI010000014">
    <property type="protein sequence ID" value="MBU3066462.1"/>
    <property type="molecule type" value="Genomic_DNA"/>
</dbReference>
<dbReference type="RefSeq" id="WP_215922531.1">
    <property type="nucleotide sequence ID" value="NZ_JAHKNI010000014.1"/>
</dbReference>
<dbReference type="PANTHER" id="PTHR34069">
    <property type="entry name" value="3-OXOACYL-[ACYL-CARRIER-PROTEIN] SYNTHASE 3"/>
    <property type="match status" value="1"/>
</dbReference>
<keyword evidence="2" id="KW-1185">Reference proteome</keyword>
<evidence type="ECO:0008006" key="3">
    <source>
        <dbReference type="Google" id="ProtNLM"/>
    </source>
</evidence>
<evidence type="ECO:0000313" key="2">
    <source>
        <dbReference type="Proteomes" id="UP000733379"/>
    </source>
</evidence>
<dbReference type="Gene3D" id="3.40.47.10">
    <property type="match status" value="1"/>
</dbReference>
<comment type="caution">
    <text evidence="1">The sequence shown here is derived from an EMBL/GenBank/DDBJ whole genome shotgun (WGS) entry which is preliminary data.</text>
</comment>
<organism evidence="1 2">
    <name type="scientific">Nocardia albiluteola</name>
    <dbReference type="NCBI Taxonomy" id="2842303"/>
    <lineage>
        <taxon>Bacteria</taxon>
        <taxon>Bacillati</taxon>
        <taxon>Actinomycetota</taxon>
        <taxon>Actinomycetes</taxon>
        <taxon>Mycobacteriales</taxon>
        <taxon>Nocardiaceae</taxon>
        <taxon>Nocardia</taxon>
    </lineage>
</organism>
<dbReference type="Proteomes" id="UP000733379">
    <property type="component" value="Unassembled WGS sequence"/>
</dbReference>
<evidence type="ECO:0000313" key="1">
    <source>
        <dbReference type="EMBL" id="MBU3066462.1"/>
    </source>
</evidence>
<dbReference type="SUPFAM" id="SSF53901">
    <property type="entry name" value="Thiolase-like"/>
    <property type="match status" value="1"/>
</dbReference>
<dbReference type="InterPro" id="IPR016039">
    <property type="entry name" value="Thiolase-like"/>
</dbReference>
<dbReference type="PANTHER" id="PTHR34069:SF3">
    <property type="entry name" value="ACYL-COA:ACYL-COA ALKYLTRANSFERASE"/>
    <property type="match status" value="1"/>
</dbReference>
<protein>
    <recommendedName>
        <fullName evidence="3">Beta-ketoacyl-[acyl-carrier-protein] synthase III N-terminal domain-containing protein</fullName>
    </recommendedName>
</protein>
<reference evidence="1 2" key="1">
    <citation type="submission" date="2021-06" db="EMBL/GenBank/DDBJ databases">
        <title>Actinomycetes sequencing.</title>
        <authorList>
            <person name="Shan Q."/>
        </authorList>
    </citation>
    <scope>NUCLEOTIDE SEQUENCE [LARGE SCALE GENOMIC DNA]</scope>
    <source>
        <strain evidence="1 2">NEAU-G5</strain>
    </source>
</reference>